<dbReference type="GO" id="GO:0006508">
    <property type="term" value="P:proteolysis"/>
    <property type="evidence" value="ECO:0007669"/>
    <property type="project" value="UniProtKB-KW"/>
</dbReference>
<comment type="caution">
    <text evidence="8">Lacks conserved residue(s) required for the propagation of feature annotation.</text>
</comment>
<accession>A0A396J6J6</accession>
<evidence type="ECO:0000256" key="3">
    <source>
        <dbReference type="ARBA" id="ARBA00022670"/>
    </source>
</evidence>
<comment type="caution">
    <text evidence="11">The sequence shown here is derived from an EMBL/GenBank/DDBJ whole genome shotgun (WGS) entry which is preliminary data.</text>
</comment>
<comment type="similarity">
    <text evidence="2 8">Belongs to the peptidase S8 family.</text>
</comment>
<dbReference type="InterPro" id="IPR045051">
    <property type="entry name" value="SBT"/>
</dbReference>
<keyword evidence="5 11" id="KW-0378">Hydrolase</keyword>
<dbReference type="InterPro" id="IPR036852">
    <property type="entry name" value="Peptidase_S8/S53_dom_sf"/>
</dbReference>
<dbReference type="EMBL" id="PSQE01000002">
    <property type="protein sequence ID" value="RHN73670.1"/>
    <property type="molecule type" value="Genomic_DNA"/>
</dbReference>
<evidence type="ECO:0000256" key="4">
    <source>
        <dbReference type="ARBA" id="ARBA00022729"/>
    </source>
</evidence>
<reference evidence="11" key="1">
    <citation type="journal article" date="2018" name="Nat. Plants">
        <title>Whole-genome landscape of Medicago truncatula symbiotic genes.</title>
        <authorList>
            <person name="Pecrix Y."/>
            <person name="Gamas P."/>
            <person name="Carrere S."/>
        </authorList>
    </citation>
    <scope>NUCLEOTIDE SEQUENCE</scope>
    <source>
        <tissue evidence="11">Leaves</tissue>
    </source>
</reference>
<keyword evidence="3" id="KW-0645">Protease</keyword>
<evidence type="ECO:0000259" key="10">
    <source>
        <dbReference type="Pfam" id="PF17766"/>
    </source>
</evidence>
<name>A0A396J6J6_MEDTR</name>
<gene>
    <name evidence="11" type="ORF">MtrunA17_Chr2g0301031</name>
</gene>
<evidence type="ECO:0000256" key="6">
    <source>
        <dbReference type="ARBA" id="ARBA00022825"/>
    </source>
</evidence>
<comment type="subcellular location">
    <subcellularLocation>
        <location evidence="1">Secreted</location>
    </subcellularLocation>
</comment>
<feature type="domain" description="Subtilisin-like protease fibronectin type-III" evidence="10">
    <location>
        <begin position="149"/>
        <end position="246"/>
    </location>
</feature>
<protein>
    <submittedName>
        <fullName evidence="11">Putative cucumisin</fullName>
        <ecNumber evidence="11">3.4.21.25</ecNumber>
    </submittedName>
</protein>
<keyword evidence="6" id="KW-0720">Serine protease</keyword>
<dbReference type="GO" id="GO:0004252">
    <property type="term" value="F:serine-type endopeptidase activity"/>
    <property type="evidence" value="ECO:0007669"/>
    <property type="project" value="InterPro"/>
</dbReference>
<dbReference type="PROSITE" id="PS51892">
    <property type="entry name" value="SUBTILASE"/>
    <property type="match status" value="1"/>
</dbReference>
<evidence type="ECO:0000256" key="1">
    <source>
        <dbReference type="ARBA" id="ARBA00004613"/>
    </source>
</evidence>
<evidence type="ECO:0000256" key="2">
    <source>
        <dbReference type="ARBA" id="ARBA00011073"/>
    </source>
</evidence>
<proteinExistence type="inferred from homology"/>
<dbReference type="InterPro" id="IPR041469">
    <property type="entry name" value="Subtilisin-like_FN3"/>
</dbReference>
<dbReference type="FunFam" id="2.60.40.2310:FF:000001">
    <property type="entry name" value="Subtilisin-like protease SBT1.5"/>
    <property type="match status" value="1"/>
</dbReference>
<dbReference type="Proteomes" id="UP000265566">
    <property type="component" value="Chromosome 2"/>
</dbReference>
<evidence type="ECO:0000256" key="5">
    <source>
        <dbReference type="ARBA" id="ARBA00022801"/>
    </source>
</evidence>
<feature type="domain" description="Peptidase S8/S53" evidence="9">
    <location>
        <begin position="1"/>
        <end position="91"/>
    </location>
</feature>
<keyword evidence="4" id="KW-0732">Signal</keyword>
<dbReference type="PANTHER" id="PTHR10795">
    <property type="entry name" value="PROPROTEIN CONVERTASE SUBTILISIN/KEXIN"/>
    <property type="match status" value="1"/>
</dbReference>
<keyword evidence="7" id="KW-0325">Glycoprotein</keyword>
<dbReference type="InterPro" id="IPR000209">
    <property type="entry name" value="Peptidase_S8/S53_dom"/>
</dbReference>
<dbReference type="Gramene" id="rna9516">
    <property type="protein sequence ID" value="RHN73670.1"/>
    <property type="gene ID" value="gene9516"/>
</dbReference>
<dbReference type="Gene3D" id="2.60.40.2310">
    <property type="match status" value="1"/>
</dbReference>
<evidence type="ECO:0000313" key="11">
    <source>
        <dbReference type="EMBL" id="RHN73670.1"/>
    </source>
</evidence>
<evidence type="ECO:0000256" key="8">
    <source>
        <dbReference type="PROSITE-ProRule" id="PRU01240"/>
    </source>
</evidence>
<dbReference type="Gene3D" id="3.40.50.200">
    <property type="entry name" value="Peptidase S8/S53 domain"/>
    <property type="match status" value="1"/>
</dbReference>
<dbReference type="AlphaFoldDB" id="A0A396J6J6"/>
<evidence type="ECO:0000256" key="7">
    <source>
        <dbReference type="ARBA" id="ARBA00023180"/>
    </source>
</evidence>
<dbReference type="Pfam" id="PF17766">
    <property type="entry name" value="fn3_6"/>
    <property type="match status" value="1"/>
</dbReference>
<dbReference type="GO" id="GO:0005576">
    <property type="term" value="C:extracellular region"/>
    <property type="evidence" value="ECO:0007669"/>
    <property type="project" value="UniProtKB-SubCell"/>
</dbReference>
<organism evidence="11">
    <name type="scientific">Medicago truncatula</name>
    <name type="common">Barrel medic</name>
    <name type="synonym">Medicago tribuloides</name>
    <dbReference type="NCBI Taxonomy" id="3880"/>
    <lineage>
        <taxon>Eukaryota</taxon>
        <taxon>Viridiplantae</taxon>
        <taxon>Streptophyta</taxon>
        <taxon>Embryophyta</taxon>
        <taxon>Tracheophyta</taxon>
        <taxon>Spermatophyta</taxon>
        <taxon>Magnoliopsida</taxon>
        <taxon>eudicotyledons</taxon>
        <taxon>Gunneridae</taxon>
        <taxon>Pentapetalae</taxon>
        <taxon>rosids</taxon>
        <taxon>fabids</taxon>
        <taxon>Fabales</taxon>
        <taxon>Fabaceae</taxon>
        <taxon>Papilionoideae</taxon>
        <taxon>50 kb inversion clade</taxon>
        <taxon>NPAAA clade</taxon>
        <taxon>Hologalegina</taxon>
        <taxon>IRL clade</taxon>
        <taxon>Trifolieae</taxon>
        <taxon>Medicago</taxon>
    </lineage>
</organism>
<sequence>MKPDISAPGVEILAAYSPLVSPSMDPSDKRKVNYNILSRTSMSCPDAAGVAGYVKSFHPDWSPAAIKSAIMTTATPVKRTYDDMAGEFAYGSGNINPKQAIHPVLVYDITKQDYVQMLCNYGYSAEKIKQISGDNSSCHGTSERLLVKDINYPTIVVPILKHFHAKVRRTVTNVGFPNSTYKATLIHRNPEIKISGEPEVLSFKSLNEEQSFAVSVVAGEKSNQTLFSSSLVWSDGTHNVKSPIIVQIISL</sequence>
<dbReference type="Pfam" id="PF00082">
    <property type="entry name" value="Peptidase_S8"/>
    <property type="match status" value="1"/>
</dbReference>
<dbReference type="SUPFAM" id="SSF52743">
    <property type="entry name" value="Subtilisin-like"/>
    <property type="match status" value="1"/>
</dbReference>
<evidence type="ECO:0000259" key="9">
    <source>
        <dbReference type="Pfam" id="PF00082"/>
    </source>
</evidence>
<dbReference type="EC" id="3.4.21.25" evidence="11"/>